<gene>
    <name evidence="9" type="ORF">A2729_04835</name>
</gene>
<organism evidence="9 10">
    <name type="scientific">Candidatus Buchananbacteria bacterium RIFCSPHIGHO2_01_FULL_39_14</name>
    <dbReference type="NCBI Taxonomy" id="1797532"/>
    <lineage>
        <taxon>Bacteria</taxon>
        <taxon>Candidatus Buchananiibacteriota</taxon>
    </lineage>
</organism>
<evidence type="ECO:0008006" key="11">
    <source>
        <dbReference type="Google" id="ProtNLM"/>
    </source>
</evidence>
<feature type="transmembrane region" description="Helical" evidence="8">
    <location>
        <begin position="279"/>
        <end position="298"/>
    </location>
</feature>
<evidence type="ECO:0000256" key="1">
    <source>
        <dbReference type="ARBA" id="ARBA00004651"/>
    </source>
</evidence>
<evidence type="ECO:0000256" key="3">
    <source>
        <dbReference type="ARBA" id="ARBA00022448"/>
    </source>
</evidence>
<dbReference type="PANTHER" id="PTHR46494:SF1">
    <property type="entry name" value="CORA FAMILY METAL ION TRANSPORTER (EUROFUNG)"/>
    <property type="match status" value="1"/>
</dbReference>
<dbReference type="SUPFAM" id="SSF143865">
    <property type="entry name" value="CorA soluble domain-like"/>
    <property type="match status" value="1"/>
</dbReference>
<dbReference type="Gene3D" id="1.20.58.340">
    <property type="entry name" value="Magnesium transport protein CorA, transmembrane region"/>
    <property type="match status" value="2"/>
</dbReference>
<dbReference type="EMBL" id="MHIB01000050">
    <property type="protein sequence ID" value="OGY42829.1"/>
    <property type="molecule type" value="Genomic_DNA"/>
</dbReference>
<protein>
    <recommendedName>
        <fullName evidence="11">Magnesium transporter CorA</fullName>
    </recommendedName>
</protein>
<comment type="caution">
    <text evidence="9">The sequence shown here is derived from an EMBL/GenBank/DDBJ whole genome shotgun (WGS) entry which is preliminary data.</text>
</comment>
<dbReference type="STRING" id="1797532.A2729_04835"/>
<evidence type="ECO:0000256" key="7">
    <source>
        <dbReference type="ARBA" id="ARBA00023136"/>
    </source>
</evidence>
<dbReference type="GO" id="GO:0000287">
    <property type="term" value="F:magnesium ion binding"/>
    <property type="evidence" value="ECO:0007669"/>
    <property type="project" value="TreeGrafter"/>
</dbReference>
<evidence type="ECO:0000256" key="5">
    <source>
        <dbReference type="ARBA" id="ARBA00022692"/>
    </source>
</evidence>
<dbReference type="GO" id="GO:0015095">
    <property type="term" value="F:magnesium ion transmembrane transporter activity"/>
    <property type="evidence" value="ECO:0007669"/>
    <property type="project" value="TreeGrafter"/>
</dbReference>
<dbReference type="Gene3D" id="3.30.460.20">
    <property type="entry name" value="CorA soluble domain-like"/>
    <property type="match status" value="1"/>
</dbReference>
<dbReference type="GO" id="GO:0015087">
    <property type="term" value="F:cobalt ion transmembrane transporter activity"/>
    <property type="evidence" value="ECO:0007669"/>
    <property type="project" value="TreeGrafter"/>
</dbReference>
<dbReference type="InterPro" id="IPR045861">
    <property type="entry name" value="CorA_cytoplasmic_dom"/>
</dbReference>
<dbReference type="Proteomes" id="UP000178930">
    <property type="component" value="Unassembled WGS sequence"/>
</dbReference>
<keyword evidence="7 8" id="KW-0472">Membrane</keyword>
<dbReference type="InterPro" id="IPR045863">
    <property type="entry name" value="CorA_TM1_TM2"/>
</dbReference>
<keyword evidence="3" id="KW-0813">Transport</keyword>
<dbReference type="Pfam" id="PF01544">
    <property type="entry name" value="CorA"/>
    <property type="match status" value="1"/>
</dbReference>
<dbReference type="GO" id="GO:0005886">
    <property type="term" value="C:plasma membrane"/>
    <property type="evidence" value="ECO:0007669"/>
    <property type="project" value="UniProtKB-SubCell"/>
</dbReference>
<evidence type="ECO:0000256" key="8">
    <source>
        <dbReference type="SAM" id="Phobius"/>
    </source>
</evidence>
<evidence type="ECO:0000256" key="4">
    <source>
        <dbReference type="ARBA" id="ARBA00022475"/>
    </source>
</evidence>
<dbReference type="PANTHER" id="PTHR46494">
    <property type="entry name" value="CORA FAMILY METAL ION TRANSPORTER (EUROFUNG)"/>
    <property type="match status" value="1"/>
</dbReference>
<proteinExistence type="inferred from homology"/>
<keyword evidence="4" id="KW-1003">Cell membrane</keyword>
<dbReference type="SUPFAM" id="SSF144083">
    <property type="entry name" value="Magnesium transport protein CorA, transmembrane region"/>
    <property type="match status" value="1"/>
</dbReference>
<dbReference type="CDD" id="cd12822">
    <property type="entry name" value="TmCorA-like"/>
    <property type="match status" value="1"/>
</dbReference>
<accession>A0A1G1XRX5</accession>
<name>A0A1G1XRX5_9BACT</name>
<evidence type="ECO:0000256" key="2">
    <source>
        <dbReference type="ARBA" id="ARBA00009765"/>
    </source>
</evidence>
<dbReference type="GO" id="GO:0050897">
    <property type="term" value="F:cobalt ion binding"/>
    <property type="evidence" value="ECO:0007669"/>
    <property type="project" value="TreeGrafter"/>
</dbReference>
<evidence type="ECO:0000313" key="9">
    <source>
        <dbReference type="EMBL" id="OGY42829.1"/>
    </source>
</evidence>
<evidence type="ECO:0000313" key="10">
    <source>
        <dbReference type="Proteomes" id="UP000178930"/>
    </source>
</evidence>
<keyword evidence="6 8" id="KW-1133">Transmembrane helix</keyword>
<reference evidence="9 10" key="1">
    <citation type="journal article" date="2016" name="Nat. Commun.">
        <title>Thousands of microbial genomes shed light on interconnected biogeochemical processes in an aquifer system.</title>
        <authorList>
            <person name="Anantharaman K."/>
            <person name="Brown C.T."/>
            <person name="Hug L.A."/>
            <person name="Sharon I."/>
            <person name="Castelle C.J."/>
            <person name="Probst A.J."/>
            <person name="Thomas B.C."/>
            <person name="Singh A."/>
            <person name="Wilkins M.J."/>
            <person name="Karaoz U."/>
            <person name="Brodie E.L."/>
            <person name="Williams K.H."/>
            <person name="Hubbard S.S."/>
            <person name="Banfield J.F."/>
        </authorList>
    </citation>
    <scope>NUCLEOTIDE SEQUENCE [LARGE SCALE GENOMIC DNA]</scope>
</reference>
<comment type="similarity">
    <text evidence="2">Belongs to the CorA metal ion transporter (MIT) (TC 1.A.35) family.</text>
</comment>
<feature type="transmembrane region" description="Helical" evidence="8">
    <location>
        <begin position="247"/>
        <end position="267"/>
    </location>
</feature>
<sequence length="304" mass="36232">MPIKTVKAENFTWYFINEFNGQDLIFLKNNFKFHPLDLRDCSGEIQRSKLDVYKNYFFLVFQLPLWDKGRKKIPITQAYFFIGKDYLVTITREKIKFLNTIFYKVINNHHLREEAFAKDSGYLLYLILDDWLRNVWNIHNDLEQEIAKIENDIEEGKSKKTVYDLASLRRLVLKFKTVIDSQKLVTNRLSRIDVSFLKKEIHVYFDDLDDFVEKNWFLLESYKDRILSMQEINESLISFRTNQIMKVLTSFSVAILPLTLLSGIYGMNVDLPFVNHPNFIWLLFGLFSAIIIGIFIYLKNKDWI</sequence>
<comment type="subcellular location">
    <subcellularLocation>
        <location evidence="1">Cell membrane</location>
        <topology evidence="1">Multi-pass membrane protein</topology>
    </subcellularLocation>
</comment>
<dbReference type="InterPro" id="IPR002523">
    <property type="entry name" value="MgTranspt_CorA/ZnTranspt_ZntB"/>
</dbReference>
<evidence type="ECO:0000256" key="6">
    <source>
        <dbReference type="ARBA" id="ARBA00022989"/>
    </source>
</evidence>
<keyword evidence="5 8" id="KW-0812">Transmembrane</keyword>
<dbReference type="AlphaFoldDB" id="A0A1G1XRX5"/>